<organism evidence="1 2">
    <name type="scientific">Exophiala bonariae</name>
    <dbReference type="NCBI Taxonomy" id="1690606"/>
    <lineage>
        <taxon>Eukaryota</taxon>
        <taxon>Fungi</taxon>
        <taxon>Dikarya</taxon>
        <taxon>Ascomycota</taxon>
        <taxon>Pezizomycotina</taxon>
        <taxon>Eurotiomycetes</taxon>
        <taxon>Chaetothyriomycetidae</taxon>
        <taxon>Chaetothyriales</taxon>
        <taxon>Herpotrichiellaceae</taxon>
        <taxon>Exophiala</taxon>
    </lineage>
</organism>
<dbReference type="PANTHER" id="PTHR47425">
    <property type="entry name" value="FARB-RELATED"/>
    <property type="match status" value="1"/>
</dbReference>
<sequence length="421" mass="47456">MKAWKWSGAALYLLEKHQGPDERVKSPVDEAEYRCLWWSCFIRDQLMSLASQQSPRMAFSPSRVSMISDHDLGSLGISENWNVSHNIEPVDHLRSLTENQTLATLFIERAKLSVILNQFSRGQRQSNGRYRMTSLLPGCDKPSTTGEETVAQLLLWYCSLDNNARYSQGTDYNPNNGSSLQDGLLPFYQALLLIPYYLTLIKANFHDKSECCNDPQSASKRVLYARQEVSRLLQDLIKGDRLKHIPTDLVECLLPFATTVLLEKTSTPSASREPMSNRIEGFKQCLQVMRVMMANDRLQPQNDYRISLLGATCSLYAGLEERPRDLGLGGMARNTMPFTGTDILDAAVSSTKEIFSDCSFQWQSPRHDDMQETSLLNSVRLNDHQPQLNGSNEQTFPSDSLIDRSFSEDVLSADDGALAFS</sequence>
<comment type="caution">
    <text evidence="1">The sequence shown here is derived from an EMBL/GenBank/DDBJ whole genome shotgun (WGS) entry which is preliminary data.</text>
</comment>
<dbReference type="AlphaFoldDB" id="A0AAV9ND04"/>
<dbReference type="EMBL" id="JAVRRD010000010">
    <property type="protein sequence ID" value="KAK5054695.1"/>
    <property type="molecule type" value="Genomic_DNA"/>
</dbReference>
<protein>
    <recommendedName>
        <fullName evidence="3">Transcription factor domain-containing protein</fullName>
    </recommendedName>
</protein>
<dbReference type="Proteomes" id="UP001358417">
    <property type="component" value="Unassembled WGS sequence"/>
</dbReference>
<name>A0AAV9ND04_9EURO</name>
<dbReference type="InterPro" id="IPR052761">
    <property type="entry name" value="Fungal_Detox/Toxin_TFs"/>
</dbReference>
<evidence type="ECO:0000313" key="1">
    <source>
        <dbReference type="EMBL" id="KAK5054695.1"/>
    </source>
</evidence>
<proteinExistence type="predicted"/>
<gene>
    <name evidence="1" type="ORF">LTR84_001587</name>
</gene>
<accession>A0AAV9ND04</accession>
<dbReference type="RefSeq" id="XP_064707468.1">
    <property type="nucleotide sequence ID" value="XM_064845210.1"/>
</dbReference>
<keyword evidence="2" id="KW-1185">Reference proteome</keyword>
<reference evidence="1 2" key="1">
    <citation type="submission" date="2023-08" db="EMBL/GenBank/DDBJ databases">
        <title>Black Yeasts Isolated from many extreme environments.</title>
        <authorList>
            <person name="Coleine C."/>
            <person name="Stajich J.E."/>
            <person name="Selbmann L."/>
        </authorList>
    </citation>
    <scope>NUCLEOTIDE SEQUENCE [LARGE SCALE GENOMIC DNA]</scope>
    <source>
        <strain evidence="1 2">CCFEE 5792</strain>
    </source>
</reference>
<dbReference type="CDD" id="cd12148">
    <property type="entry name" value="fungal_TF_MHR"/>
    <property type="match status" value="1"/>
</dbReference>
<evidence type="ECO:0000313" key="2">
    <source>
        <dbReference type="Proteomes" id="UP001358417"/>
    </source>
</evidence>
<dbReference type="PANTHER" id="PTHR47425:SF3">
    <property type="entry name" value="ZN(II)2CYS6 TRANSCRIPTION FACTOR (EUROFUNG)"/>
    <property type="match status" value="1"/>
</dbReference>
<evidence type="ECO:0008006" key="3">
    <source>
        <dbReference type="Google" id="ProtNLM"/>
    </source>
</evidence>
<dbReference type="GeneID" id="89969807"/>